<dbReference type="InterPro" id="IPR036942">
    <property type="entry name" value="Beta-barrel_TonB_sf"/>
</dbReference>
<evidence type="ECO:0000256" key="5">
    <source>
        <dbReference type="ARBA" id="ARBA00022692"/>
    </source>
</evidence>
<evidence type="ECO:0000256" key="1">
    <source>
        <dbReference type="ARBA" id="ARBA00004571"/>
    </source>
</evidence>
<feature type="domain" description="TonB-dependent receptor-like beta-barrel" evidence="15">
    <location>
        <begin position="297"/>
        <end position="653"/>
    </location>
</feature>
<evidence type="ECO:0000256" key="4">
    <source>
        <dbReference type="ARBA" id="ARBA00022452"/>
    </source>
</evidence>
<keyword evidence="7 12" id="KW-0798">TonB box</keyword>
<evidence type="ECO:0000259" key="15">
    <source>
        <dbReference type="Pfam" id="PF00593"/>
    </source>
</evidence>
<keyword evidence="6 14" id="KW-0732">Signal</keyword>
<dbReference type="OrthoDB" id="174652at2"/>
<dbReference type="PANTHER" id="PTHR30069:SF29">
    <property type="entry name" value="HEMOGLOBIN AND HEMOGLOBIN-HAPTOGLOBIN-BINDING PROTEIN 1-RELATED"/>
    <property type="match status" value="1"/>
</dbReference>
<dbReference type="STRING" id="758825.SAMN02982985_05824"/>
<evidence type="ECO:0000256" key="11">
    <source>
        <dbReference type="PROSITE-ProRule" id="PRU01360"/>
    </source>
</evidence>
<feature type="compositionally biased region" description="Basic and acidic residues" evidence="13">
    <location>
        <begin position="50"/>
        <end position="60"/>
    </location>
</feature>
<evidence type="ECO:0000256" key="9">
    <source>
        <dbReference type="ARBA" id="ARBA00023170"/>
    </source>
</evidence>
<evidence type="ECO:0000256" key="7">
    <source>
        <dbReference type="ARBA" id="ARBA00023077"/>
    </source>
</evidence>
<evidence type="ECO:0000256" key="3">
    <source>
        <dbReference type="ARBA" id="ARBA00022448"/>
    </source>
</evidence>
<dbReference type="InterPro" id="IPR039426">
    <property type="entry name" value="TonB-dep_rcpt-like"/>
</dbReference>
<gene>
    <name evidence="17" type="ORF">SAMN02982985_05824</name>
</gene>
<evidence type="ECO:0000256" key="6">
    <source>
        <dbReference type="ARBA" id="ARBA00022729"/>
    </source>
</evidence>
<sequence>MRNMIRRHGGAALSPLLLALGLATGWPAAQAQAQAHAPAATPAAAPAQEARPKPGEDASHPSLEELLRQTLNEVPREVEESTSSRFAQSAAQAPSVTYVLTDADIARHGMRSMADILRGMPGLYVTGDGNFIYVGARGLGRPGDYNARLLFLVDGMRVNDNIYDAGTLGAEFFVDVDLIDRVEYAPGPGSALYGNNAIFGVVNVITKGSDKLQGLQLRAGVDSAGQREMRASVGHRSENGWDGWLALSAFERNRIRIPYDVTPEESEQLRAHNWDHGQRLLGMASADGWTLRGGVSRRTRGFPYVYQVDGGWNLGQQRGIFDNSFVSLAHERNIGDWNLYAAVSAKRSGYDDVNPYQADDGTARTFSNASLGRWRNVDLRLSTHRWRDHDLMAGVEYQFDRQQQIVAGTVGEEPLAQFIGENRRRGLFVQDAWRLSDTQRLILGLRRDHASIGGSNTNPRLAWIWSGVADATLKLMYGSAFREANLYEFQSNAPFGAPTPAPERVRTLELAWEHTLNHQLQYRLSVYGSQLRDLISINLDTAVFENSAPIRNVGAELGVERRWGGGQQLRAALSLQDTKDEQGRRLSNSPRTLVKLMFNQPLRGDALQLSWQALSVSRRSFAEGDLPGYALLNATLLWRPSLGTDVSVGVHNLGDVRYRDRPGPYGAPITQERRSLRFSLTRRFGS</sequence>
<dbReference type="EMBL" id="FOTW01000052">
    <property type="protein sequence ID" value="SFM92805.1"/>
    <property type="molecule type" value="Genomic_DNA"/>
</dbReference>
<reference evidence="17 18" key="1">
    <citation type="submission" date="2016-10" db="EMBL/GenBank/DDBJ databases">
        <authorList>
            <person name="de Groot N.N."/>
        </authorList>
    </citation>
    <scope>NUCLEOTIDE SEQUENCE [LARGE SCALE GENOMIC DNA]</scope>
    <source>
        <strain evidence="17 18">ATCC 43154</strain>
    </source>
</reference>
<dbReference type="Pfam" id="PF00593">
    <property type="entry name" value="TonB_dep_Rec_b-barrel"/>
    <property type="match status" value="1"/>
</dbReference>
<proteinExistence type="inferred from homology"/>
<evidence type="ECO:0000256" key="8">
    <source>
        <dbReference type="ARBA" id="ARBA00023136"/>
    </source>
</evidence>
<evidence type="ECO:0000256" key="14">
    <source>
        <dbReference type="SAM" id="SignalP"/>
    </source>
</evidence>
<dbReference type="GO" id="GO:0044718">
    <property type="term" value="P:siderophore transmembrane transport"/>
    <property type="evidence" value="ECO:0007669"/>
    <property type="project" value="TreeGrafter"/>
</dbReference>
<dbReference type="Gene3D" id="2.170.130.10">
    <property type="entry name" value="TonB-dependent receptor, plug domain"/>
    <property type="match status" value="1"/>
</dbReference>
<evidence type="ECO:0000256" key="2">
    <source>
        <dbReference type="ARBA" id="ARBA00009810"/>
    </source>
</evidence>
<feature type="chain" id="PRO_5011716594" evidence="14">
    <location>
        <begin position="32"/>
        <end position="686"/>
    </location>
</feature>
<name>A0A1I4UV96_9BURK</name>
<organism evidence="17 18">
    <name type="scientific">Rugamonas rubra</name>
    <dbReference type="NCBI Taxonomy" id="758825"/>
    <lineage>
        <taxon>Bacteria</taxon>
        <taxon>Pseudomonadati</taxon>
        <taxon>Pseudomonadota</taxon>
        <taxon>Betaproteobacteria</taxon>
        <taxon>Burkholderiales</taxon>
        <taxon>Oxalobacteraceae</taxon>
        <taxon>Telluria group</taxon>
        <taxon>Rugamonas</taxon>
    </lineage>
</organism>
<evidence type="ECO:0000256" key="13">
    <source>
        <dbReference type="SAM" id="MobiDB-lite"/>
    </source>
</evidence>
<feature type="signal peptide" evidence="14">
    <location>
        <begin position="1"/>
        <end position="31"/>
    </location>
</feature>
<keyword evidence="10 11" id="KW-0998">Cell outer membrane</keyword>
<comment type="subcellular location">
    <subcellularLocation>
        <location evidence="1 11">Cell outer membrane</location>
        <topology evidence="1 11">Multi-pass membrane protein</topology>
    </subcellularLocation>
</comment>
<evidence type="ECO:0000259" key="16">
    <source>
        <dbReference type="Pfam" id="PF07715"/>
    </source>
</evidence>
<keyword evidence="5 11" id="KW-0812">Transmembrane</keyword>
<dbReference type="Proteomes" id="UP000199470">
    <property type="component" value="Unassembled WGS sequence"/>
</dbReference>
<dbReference type="InterPro" id="IPR012910">
    <property type="entry name" value="Plug_dom"/>
</dbReference>
<protein>
    <submittedName>
        <fullName evidence="17">Iron complex outermembrane recepter protein</fullName>
    </submittedName>
</protein>
<dbReference type="AlphaFoldDB" id="A0A1I4UV96"/>
<dbReference type="SUPFAM" id="SSF56935">
    <property type="entry name" value="Porins"/>
    <property type="match status" value="1"/>
</dbReference>
<dbReference type="RefSeq" id="WP_093391277.1">
    <property type="nucleotide sequence ID" value="NZ_FOTW01000052.1"/>
</dbReference>
<feature type="domain" description="TonB-dependent receptor plug" evidence="16">
    <location>
        <begin position="91"/>
        <end position="201"/>
    </location>
</feature>
<keyword evidence="4 11" id="KW-1134">Transmembrane beta strand</keyword>
<keyword evidence="9" id="KW-0675">Receptor</keyword>
<dbReference type="GO" id="GO:0009279">
    <property type="term" value="C:cell outer membrane"/>
    <property type="evidence" value="ECO:0007669"/>
    <property type="project" value="UniProtKB-SubCell"/>
</dbReference>
<comment type="similarity">
    <text evidence="2 11 12">Belongs to the TonB-dependent receptor family.</text>
</comment>
<dbReference type="Pfam" id="PF07715">
    <property type="entry name" value="Plug"/>
    <property type="match status" value="1"/>
</dbReference>
<keyword evidence="8 11" id="KW-0472">Membrane</keyword>
<dbReference type="InterPro" id="IPR000531">
    <property type="entry name" value="Beta-barrel_TonB"/>
</dbReference>
<keyword evidence="3 11" id="KW-0813">Transport</keyword>
<feature type="region of interest" description="Disordered" evidence="13">
    <location>
        <begin position="33"/>
        <end position="60"/>
    </location>
</feature>
<evidence type="ECO:0000256" key="12">
    <source>
        <dbReference type="RuleBase" id="RU003357"/>
    </source>
</evidence>
<accession>A0A1I4UV96</accession>
<feature type="compositionally biased region" description="Low complexity" evidence="13">
    <location>
        <begin position="33"/>
        <end position="49"/>
    </location>
</feature>
<dbReference type="GO" id="GO:0015344">
    <property type="term" value="F:siderophore uptake transmembrane transporter activity"/>
    <property type="evidence" value="ECO:0007669"/>
    <property type="project" value="TreeGrafter"/>
</dbReference>
<dbReference type="Gene3D" id="2.40.170.20">
    <property type="entry name" value="TonB-dependent receptor, beta-barrel domain"/>
    <property type="match status" value="1"/>
</dbReference>
<keyword evidence="18" id="KW-1185">Reference proteome</keyword>
<evidence type="ECO:0000313" key="18">
    <source>
        <dbReference type="Proteomes" id="UP000199470"/>
    </source>
</evidence>
<dbReference type="PROSITE" id="PS52016">
    <property type="entry name" value="TONB_DEPENDENT_REC_3"/>
    <property type="match status" value="1"/>
</dbReference>
<evidence type="ECO:0000313" key="17">
    <source>
        <dbReference type="EMBL" id="SFM92805.1"/>
    </source>
</evidence>
<evidence type="ECO:0000256" key="10">
    <source>
        <dbReference type="ARBA" id="ARBA00023237"/>
    </source>
</evidence>
<dbReference type="InterPro" id="IPR037066">
    <property type="entry name" value="Plug_dom_sf"/>
</dbReference>
<dbReference type="PANTHER" id="PTHR30069">
    <property type="entry name" value="TONB-DEPENDENT OUTER MEMBRANE RECEPTOR"/>
    <property type="match status" value="1"/>
</dbReference>